<accession>A0A8S5ME45</accession>
<name>A0A8S5ME45_9CAUD</name>
<organism evidence="1">
    <name type="scientific">Siphoviridae sp. ctYh54</name>
    <dbReference type="NCBI Taxonomy" id="2826379"/>
    <lineage>
        <taxon>Viruses</taxon>
        <taxon>Duplodnaviria</taxon>
        <taxon>Heunggongvirae</taxon>
        <taxon>Uroviricota</taxon>
        <taxon>Caudoviricetes</taxon>
    </lineage>
</organism>
<sequence>MASQEDLALERRIQMRKMEFKNEILKIVAENNDPESLASALIDKIFQSYINSDVNKSSELEKLQSEVNRMLSMCYLSL</sequence>
<reference evidence="1" key="1">
    <citation type="journal article" date="2021" name="Proc. Natl. Acad. Sci. U.S.A.">
        <title>A Catalog of Tens of Thousands of Viruses from Human Metagenomes Reveals Hidden Associations with Chronic Diseases.</title>
        <authorList>
            <person name="Tisza M.J."/>
            <person name="Buck C.B."/>
        </authorList>
    </citation>
    <scope>NUCLEOTIDE SEQUENCE</scope>
    <source>
        <strain evidence="1">CtYh54</strain>
    </source>
</reference>
<dbReference type="EMBL" id="BK014884">
    <property type="protein sequence ID" value="DAD80510.1"/>
    <property type="molecule type" value="Genomic_DNA"/>
</dbReference>
<proteinExistence type="predicted"/>
<evidence type="ECO:0000313" key="1">
    <source>
        <dbReference type="EMBL" id="DAD80510.1"/>
    </source>
</evidence>
<protein>
    <submittedName>
        <fullName evidence="1">Uncharacterized protein</fullName>
    </submittedName>
</protein>